<evidence type="ECO:0000313" key="2">
    <source>
        <dbReference type="Proteomes" id="UP000701702"/>
    </source>
</evidence>
<gene>
    <name evidence="1" type="ORF">LMG23994_01737</name>
</gene>
<accession>A0ABN7YD37</accession>
<protein>
    <submittedName>
        <fullName evidence="1">Uncharacterized protein</fullName>
    </submittedName>
</protein>
<name>A0ABN7YD37_9BURK</name>
<keyword evidence="2" id="KW-1185">Reference proteome</keyword>
<evidence type="ECO:0000313" key="1">
    <source>
        <dbReference type="EMBL" id="CAG9169935.1"/>
    </source>
</evidence>
<dbReference type="Proteomes" id="UP000701702">
    <property type="component" value="Unassembled WGS sequence"/>
</dbReference>
<dbReference type="RefSeq" id="WP_224001361.1">
    <property type="nucleotide sequence ID" value="NZ_CAJZAF010000007.1"/>
</dbReference>
<comment type="caution">
    <text evidence="1">The sequence shown here is derived from an EMBL/GenBank/DDBJ whole genome shotgun (WGS) entry which is preliminary data.</text>
</comment>
<sequence length="84" mass="8946">MNIPLDTAKAIYRRAIDAKATEGEGAAWWEDVATEMAAVIGAESTAAAAAIISWWHHDWGQVGDTAKAAASRIRRAGRALKVAQ</sequence>
<reference evidence="1 2" key="1">
    <citation type="submission" date="2021-08" db="EMBL/GenBank/DDBJ databases">
        <authorList>
            <person name="Peeters C."/>
        </authorList>
    </citation>
    <scope>NUCLEOTIDE SEQUENCE [LARGE SCALE GENOMIC DNA]</scope>
    <source>
        <strain evidence="1 2">LMG 23994</strain>
    </source>
</reference>
<dbReference type="EMBL" id="CAJZAF010000007">
    <property type="protein sequence ID" value="CAG9169935.1"/>
    <property type="molecule type" value="Genomic_DNA"/>
</dbReference>
<proteinExistence type="predicted"/>
<organism evidence="1 2">
    <name type="scientific">Cupriavidus pinatubonensis</name>
    <dbReference type="NCBI Taxonomy" id="248026"/>
    <lineage>
        <taxon>Bacteria</taxon>
        <taxon>Pseudomonadati</taxon>
        <taxon>Pseudomonadota</taxon>
        <taxon>Betaproteobacteria</taxon>
        <taxon>Burkholderiales</taxon>
        <taxon>Burkholderiaceae</taxon>
        <taxon>Cupriavidus</taxon>
    </lineage>
</organism>